<dbReference type="Proteomes" id="UP000248405">
    <property type="component" value="Unassembled WGS sequence"/>
</dbReference>
<sequence>MDEDPQREKVRRLGRHDLHGEGKKGKEEREGQRKARETREERERRTGWLEKKIFFKRKWEDFQGGQTKARKESWPRKGWWT</sequence>
<evidence type="ECO:0000313" key="3">
    <source>
        <dbReference type="Proteomes" id="UP000248405"/>
    </source>
</evidence>
<feature type="compositionally biased region" description="Basic and acidic residues" evidence="1">
    <location>
        <begin position="15"/>
        <end position="42"/>
    </location>
</feature>
<dbReference type="GeneID" id="37210451"/>
<gene>
    <name evidence="2" type="ORF">BO88DRAFT_401508</name>
</gene>
<protein>
    <submittedName>
        <fullName evidence="2">Uncharacterized protein</fullName>
    </submittedName>
</protein>
<reference evidence="2" key="1">
    <citation type="submission" date="2016-12" db="EMBL/GenBank/DDBJ databases">
        <title>The genomes of Aspergillus section Nigri reveals drivers in fungal speciation.</title>
        <authorList>
            <consortium name="DOE Joint Genome Institute"/>
            <person name="Vesth T.C."/>
            <person name="Nybo J."/>
            <person name="Theobald S."/>
            <person name="Brandl J."/>
            <person name="Frisvad J.C."/>
            <person name="Nielsen K.F."/>
            <person name="Lyhne E.K."/>
            <person name="Kogle M.E."/>
            <person name="Kuo A."/>
            <person name="Riley R."/>
            <person name="Clum A."/>
            <person name="Nolan M."/>
            <person name="Lipzen A."/>
            <person name="Salamov A."/>
            <person name="Henrissat B."/>
            <person name="Wiebenga A."/>
            <person name="De Vries R.P."/>
            <person name="Grigoriev I.V."/>
            <person name="Mortensen U.H."/>
            <person name="Andersen M.R."/>
            <person name="Baker S.E."/>
        </authorList>
    </citation>
    <scope>NUCLEOTIDE SEQUENCE [LARGE SCALE GENOMIC DNA]</scope>
    <source>
        <strain evidence="2">CBS 113365</strain>
    </source>
</reference>
<dbReference type="RefSeq" id="XP_025567720.1">
    <property type="nucleotide sequence ID" value="XM_025705859.1"/>
</dbReference>
<feature type="region of interest" description="Disordered" evidence="1">
    <location>
        <begin position="1"/>
        <end position="42"/>
    </location>
</feature>
<accession>A0A319BL12</accession>
<dbReference type="EMBL" id="KZ821615">
    <property type="protein sequence ID" value="PYH73926.1"/>
    <property type="molecule type" value="Genomic_DNA"/>
</dbReference>
<dbReference type="AlphaFoldDB" id="A0A319BL12"/>
<evidence type="ECO:0000313" key="2">
    <source>
        <dbReference type="EMBL" id="PYH73926.1"/>
    </source>
</evidence>
<evidence type="ECO:0000256" key="1">
    <source>
        <dbReference type="SAM" id="MobiDB-lite"/>
    </source>
</evidence>
<proteinExistence type="predicted"/>
<organism evidence="2 3">
    <name type="scientific">Aspergillus vadensis (strain CBS 113365 / IMI 142717 / IBT 24658)</name>
    <dbReference type="NCBI Taxonomy" id="1448311"/>
    <lineage>
        <taxon>Eukaryota</taxon>
        <taxon>Fungi</taxon>
        <taxon>Dikarya</taxon>
        <taxon>Ascomycota</taxon>
        <taxon>Pezizomycotina</taxon>
        <taxon>Eurotiomycetes</taxon>
        <taxon>Eurotiomycetidae</taxon>
        <taxon>Eurotiales</taxon>
        <taxon>Aspergillaceae</taxon>
        <taxon>Aspergillus</taxon>
        <taxon>Aspergillus subgen. Circumdati</taxon>
    </lineage>
</organism>
<keyword evidence="3" id="KW-1185">Reference proteome</keyword>
<name>A0A319BL12_ASPVC</name>